<keyword evidence="4 8" id="KW-0067">ATP-binding</keyword>
<dbReference type="SUPFAM" id="SSF52540">
    <property type="entry name" value="P-loop containing nucleoside triphosphate hydrolases"/>
    <property type="match status" value="1"/>
</dbReference>
<reference evidence="8 9" key="1">
    <citation type="submission" date="2017-06" db="EMBL/GenBank/DDBJ databases">
        <authorList>
            <person name="Kim H.J."/>
            <person name="Triplett B.A."/>
        </authorList>
    </citation>
    <scope>NUCLEOTIDE SEQUENCE [LARGE SCALE GENOMIC DNA]</scope>
    <source>
        <strain evidence="8 9">DSM 44715</strain>
    </source>
</reference>
<dbReference type="GO" id="GO:0016887">
    <property type="term" value="F:ATP hydrolysis activity"/>
    <property type="evidence" value="ECO:0007669"/>
    <property type="project" value="InterPro"/>
</dbReference>
<dbReference type="PROSITE" id="PS50893">
    <property type="entry name" value="ABC_TRANSPORTER_2"/>
    <property type="match status" value="1"/>
</dbReference>
<keyword evidence="1" id="KW-0813">Transport</keyword>
<keyword evidence="2" id="KW-1003">Cell membrane</keyword>
<dbReference type="InterPro" id="IPR015855">
    <property type="entry name" value="ABC_transpr_MalK-like"/>
</dbReference>
<accession>A0A239JSA8</accession>
<keyword evidence="9" id="KW-1185">Reference proteome</keyword>
<dbReference type="InterPro" id="IPR027417">
    <property type="entry name" value="P-loop_NTPase"/>
</dbReference>
<feature type="domain" description="ABC transporter" evidence="7">
    <location>
        <begin position="11"/>
        <end position="252"/>
    </location>
</feature>
<dbReference type="InterPro" id="IPR017871">
    <property type="entry name" value="ABC_transporter-like_CS"/>
</dbReference>
<dbReference type="Gene3D" id="3.40.50.300">
    <property type="entry name" value="P-loop containing nucleotide triphosphate hydrolases"/>
    <property type="match status" value="1"/>
</dbReference>
<dbReference type="SUPFAM" id="SSF50331">
    <property type="entry name" value="MOP-like"/>
    <property type="match status" value="1"/>
</dbReference>
<dbReference type="GO" id="GO:0008643">
    <property type="term" value="P:carbohydrate transport"/>
    <property type="evidence" value="ECO:0007669"/>
    <property type="project" value="InterPro"/>
</dbReference>
<dbReference type="EMBL" id="FZOR01000015">
    <property type="protein sequence ID" value="SNT07674.1"/>
    <property type="molecule type" value="Genomic_DNA"/>
</dbReference>
<dbReference type="SMART" id="SM00382">
    <property type="entry name" value="AAA"/>
    <property type="match status" value="1"/>
</dbReference>
<gene>
    <name evidence="8" type="ORF">SAMN05443665_1015113</name>
</gene>
<dbReference type="InterPro" id="IPR012340">
    <property type="entry name" value="NA-bd_OB-fold"/>
</dbReference>
<evidence type="ECO:0000256" key="5">
    <source>
        <dbReference type="ARBA" id="ARBA00022967"/>
    </source>
</evidence>
<dbReference type="Proteomes" id="UP000198318">
    <property type="component" value="Unassembled WGS sequence"/>
</dbReference>
<dbReference type="InterPro" id="IPR008995">
    <property type="entry name" value="Mo/tungstate-bd_C_term_dom"/>
</dbReference>
<organism evidence="8 9">
    <name type="scientific">Actinomadura meyerae</name>
    <dbReference type="NCBI Taxonomy" id="240840"/>
    <lineage>
        <taxon>Bacteria</taxon>
        <taxon>Bacillati</taxon>
        <taxon>Actinomycetota</taxon>
        <taxon>Actinomycetes</taxon>
        <taxon>Streptosporangiales</taxon>
        <taxon>Thermomonosporaceae</taxon>
        <taxon>Actinomadura</taxon>
    </lineage>
</organism>
<dbReference type="GO" id="GO:0140359">
    <property type="term" value="F:ABC-type transporter activity"/>
    <property type="evidence" value="ECO:0007669"/>
    <property type="project" value="InterPro"/>
</dbReference>
<dbReference type="GO" id="GO:0055052">
    <property type="term" value="C:ATP-binding cassette (ABC) transporter complex, substrate-binding subunit-containing"/>
    <property type="evidence" value="ECO:0007669"/>
    <property type="project" value="TreeGrafter"/>
</dbReference>
<dbReference type="AlphaFoldDB" id="A0A239JSA8"/>
<sequence length="364" mass="39973">METVLRQVKTVEVKGLVKTFDGHVRARRGRAEHVRALDGVDLAAEPGEYLVLLGPSGCGKTTLLRTIAGLEQPTEGEVLIGGNVVNGLPPRIRQIAMVFQSYALYPHKTVKDNIVFPLRAEGMPKEEREKKARWAAGLLEIEPLLRRRPRQLSGGERQRVALARALVRDPAVFLLDEPLSNLDAKMRATARDELKRFQERVGTTTIYVTHDQAEAMGLGDRIAVLEQGRVRQVGTPQEVYDDPSDTFVATFIGSPPMNLVERDGVLVGFRPEHLLPAENVAEAERVTMPLRVERMEYLSGDRHVYGTVSGIGAETRVIARLPATVGTPLAAGETREFAVPAGRLRFFDAASGERRAAVPLGDAP</sequence>
<protein>
    <submittedName>
        <fullName evidence="8">Carbohydrate ABC transporter ATP-binding protein, CUT1 family</fullName>
    </submittedName>
</protein>
<dbReference type="PANTHER" id="PTHR43875">
    <property type="entry name" value="MALTODEXTRIN IMPORT ATP-BINDING PROTEIN MSMX"/>
    <property type="match status" value="1"/>
</dbReference>
<dbReference type="FunFam" id="3.40.50.300:FF:000042">
    <property type="entry name" value="Maltose/maltodextrin ABC transporter, ATP-binding protein"/>
    <property type="match status" value="1"/>
</dbReference>
<evidence type="ECO:0000313" key="9">
    <source>
        <dbReference type="Proteomes" id="UP000198318"/>
    </source>
</evidence>
<dbReference type="GO" id="GO:0005524">
    <property type="term" value="F:ATP binding"/>
    <property type="evidence" value="ECO:0007669"/>
    <property type="project" value="UniProtKB-KW"/>
</dbReference>
<dbReference type="Gene3D" id="2.40.50.140">
    <property type="entry name" value="Nucleic acid-binding proteins"/>
    <property type="match status" value="1"/>
</dbReference>
<evidence type="ECO:0000256" key="6">
    <source>
        <dbReference type="ARBA" id="ARBA00023136"/>
    </source>
</evidence>
<dbReference type="InterPro" id="IPR003439">
    <property type="entry name" value="ABC_transporter-like_ATP-bd"/>
</dbReference>
<dbReference type="PROSITE" id="PS00211">
    <property type="entry name" value="ABC_TRANSPORTER_1"/>
    <property type="match status" value="1"/>
</dbReference>
<evidence type="ECO:0000256" key="2">
    <source>
        <dbReference type="ARBA" id="ARBA00022475"/>
    </source>
</evidence>
<keyword evidence="3" id="KW-0547">Nucleotide-binding</keyword>
<evidence type="ECO:0000256" key="4">
    <source>
        <dbReference type="ARBA" id="ARBA00022840"/>
    </source>
</evidence>
<evidence type="ECO:0000256" key="3">
    <source>
        <dbReference type="ARBA" id="ARBA00022741"/>
    </source>
</evidence>
<dbReference type="PANTHER" id="PTHR43875:SF15">
    <property type="entry name" value="TREHALOSE IMPORT ATP-BINDING PROTEIN SUGC"/>
    <property type="match status" value="1"/>
</dbReference>
<dbReference type="Gene3D" id="2.40.50.100">
    <property type="match status" value="2"/>
</dbReference>
<dbReference type="InterPro" id="IPR047641">
    <property type="entry name" value="ABC_transpr_MalK/UgpC-like"/>
</dbReference>
<dbReference type="CDD" id="cd03301">
    <property type="entry name" value="ABC_MalK_N"/>
    <property type="match status" value="1"/>
</dbReference>
<name>A0A239JSA8_9ACTN</name>
<evidence type="ECO:0000259" key="7">
    <source>
        <dbReference type="PROSITE" id="PS50893"/>
    </source>
</evidence>
<proteinExistence type="predicted"/>
<dbReference type="RefSeq" id="WP_218826705.1">
    <property type="nucleotide sequence ID" value="NZ_FZOR01000015.1"/>
</dbReference>
<dbReference type="InterPro" id="IPR003593">
    <property type="entry name" value="AAA+_ATPase"/>
</dbReference>
<keyword evidence="5" id="KW-1278">Translocase</keyword>
<keyword evidence="6" id="KW-0472">Membrane</keyword>
<evidence type="ECO:0000256" key="1">
    <source>
        <dbReference type="ARBA" id="ARBA00022448"/>
    </source>
</evidence>
<dbReference type="Pfam" id="PF00005">
    <property type="entry name" value="ABC_tran"/>
    <property type="match status" value="1"/>
</dbReference>
<evidence type="ECO:0000313" key="8">
    <source>
        <dbReference type="EMBL" id="SNT07674.1"/>
    </source>
</evidence>